<dbReference type="PANTHER" id="PTHR10794:SF63">
    <property type="entry name" value="ALPHA_BETA HYDROLASE 1, ISOFORM A"/>
    <property type="match status" value="1"/>
</dbReference>
<dbReference type="InterPro" id="IPR029058">
    <property type="entry name" value="AB_hydrolase_fold"/>
</dbReference>
<evidence type="ECO:0000313" key="4">
    <source>
        <dbReference type="Proteomes" id="UP000076738"/>
    </source>
</evidence>
<dbReference type="Proteomes" id="UP000076738">
    <property type="component" value="Unassembled WGS sequence"/>
</dbReference>
<proteinExistence type="inferred from homology"/>
<dbReference type="EMBL" id="KV417319">
    <property type="protein sequence ID" value="KZO91697.1"/>
    <property type="molecule type" value="Genomic_DNA"/>
</dbReference>
<dbReference type="OrthoDB" id="5954035at2759"/>
<dbReference type="InterPro" id="IPR000073">
    <property type="entry name" value="AB_hydrolase_1"/>
</dbReference>
<evidence type="ECO:0000256" key="1">
    <source>
        <dbReference type="ARBA" id="ARBA00010884"/>
    </source>
</evidence>
<dbReference type="SUPFAM" id="SSF53474">
    <property type="entry name" value="alpha/beta-Hydrolases"/>
    <property type="match status" value="1"/>
</dbReference>
<sequence>MGALLSFLFAMRKPTLWYPDAPAYIDILPSPTIEHANGAASNGVAQNGVDKAGKAGLEKVSVRAFVERKVPELQEAFNPTWFLPGGHLQTIYCVIGDFTKVNPIHYTRKILTFTDGGSIAVDLAGAPDLPPTTPIVVVCHGLAGGSHESYVRDTLNPIVAGKEDGGMGWRGMVCNFRGCGGSTLTSSQLYSAGNTDDLRAALLYLTTRFPDAPLVGIGFSLGACVLTRYLGEEGEHSRLKAGMVLGCPWDLVKNGKRLEENWFIRNTYSKAMGANLSAVVNKHLSSIVSHPLGQSVEKDLSTLFKIRAPTLKTVDTYVTRHLGGPQPPFPFPSADAYYEWASCHKSILNIRVPFLAINADDDPIIVGNMLPVEEVKQSPWCVLGVTRGGGHLGWWIRGPILQYLRACIEDYVPPTDRTAPGWERKNGFIYQIGDRNDIGFHEEAGVEDIEGAEGEATGIFAGL</sequence>
<name>A0A167HJA5_CALVF</name>
<reference evidence="3 4" key="1">
    <citation type="journal article" date="2016" name="Mol. Biol. Evol.">
        <title>Comparative Genomics of Early-Diverging Mushroom-Forming Fungi Provides Insights into the Origins of Lignocellulose Decay Capabilities.</title>
        <authorList>
            <person name="Nagy L.G."/>
            <person name="Riley R."/>
            <person name="Tritt A."/>
            <person name="Adam C."/>
            <person name="Daum C."/>
            <person name="Floudas D."/>
            <person name="Sun H."/>
            <person name="Yadav J.S."/>
            <person name="Pangilinan J."/>
            <person name="Larsson K.H."/>
            <person name="Matsuura K."/>
            <person name="Barry K."/>
            <person name="Labutti K."/>
            <person name="Kuo R."/>
            <person name="Ohm R.A."/>
            <person name="Bhattacharya S.S."/>
            <person name="Shirouzu T."/>
            <person name="Yoshinaga Y."/>
            <person name="Martin F.M."/>
            <person name="Grigoriev I.V."/>
            <person name="Hibbett D.S."/>
        </authorList>
    </citation>
    <scope>NUCLEOTIDE SEQUENCE [LARGE SCALE GENOMIC DNA]</scope>
    <source>
        <strain evidence="3 4">TUFC12733</strain>
    </source>
</reference>
<dbReference type="Gene3D" id="3.40.50.1820">
    <property type="entry name" value="alpha/beta hydrolase"/>
    <property type="match status" value="1"/>
</dbReference>
<dbReference type="GO" id="GO:0047372">
    <property type="term" value="F:monoacylglycerol lipase activity"/>
    <property type="evidence" value="ECO:0007669"/>
    <property type="project" value="TreeGrafter"/>
</dbReference>
<comment type="similarity">
    <text evidence="1">Belongs to the AB hydrolase superfamily. AB hydrolase 4 family.</text>
</comment>
<accession>A0A167HJA5</accession>
<keyword evidence="3" id="KW-0378">Hydrolase</keyword>
<organism evidence="3 4">
    <name type="scientific">Calocera viscosa (strain TUFC12733)</name>
    <dbReference type="NCBI Taxonomy" id="1330018"/>
    <lineage>
        <taxon>Eukaryota</taxon>
        <taxon>Fungi</taxon>
        <taxon>Dikarya</taxon>
        <taxon>Basidiomycota</taxon>
        <taxon>Agaricomycotina</taxon>
        <taxon>Dacrymycetes</taxon>
        <taxon>Dacrymycetales</taxon>
        <taxon>Dacrymycetaceae</taxon>
        <taxon>Calocera</taxon>
    </lineage>
</organism>
<dbReference type="InterPro" id="IPR050960">
    <property type="entry name" value="AB_hydrolase_4_sf"/>
</dbReference>
<dbReference type="Pfam" id="PF00561">
    <property type="entry name" value="Abhydrolase_1"/>
    <property type="match status" value="1"/>
</dbReference>
<keyword evidence="4" id="KW-1185">Reference proteome</keyword>
<evidence type="ECO:0000313" key="3">
    <source>
        <dbReference type="EMBL" id="KZO91697.1"/>
    </source>
</evidence>
<gene>
    <name evidence="3" type="ORF">CALVIDRAFT_551261</name>
</gene>
<evidence type="ECO:0000259" key="2">
    <source>
        <dbReference type="Pfam" id="PF00561"/>
    </source>
</evidence>
<dbReference type="GO" id="GO:0008126">
    <property type="term" value="F:acetylesterase activity"/>
    <property type="evidence" value="ECO:0007669"/>
    <property type="project" value="TreeGrafter"/>
</dbReference>
<dbReference type="GO" id="GO:0051792">
    <property type="term" value="P:medium-chain fatty acid biosynthetic process"/>
    <property type="evidence" value="ECO:0007669"/>
    <property type="project" value="TreeGrafter"/>
</dbReference>
<dbReference type="AlphaFoldDB" id="A0A167HJA5"/>
<dbReference type="PANTHER" id="PTHR10794">
    <property type="entry name" value="ABHYDROLASE DOMAIN-CONTAINING PROTEIN"/>
    <property type="match status" value="1"/>
</dbReference>
<protein>
    <submittedName>
        <fullName evidence="3">AB-hydrolase YheT</fullName>
    </submittedName>
</protein>
<dbReference type="GO" id="GO:0051793">
    <property type="term" value="P:medium-chain fatty acid catabolic process"/>
    <property type="evidence" value="ECO:0007669"/>
    <property type="project" value="TreeGrafter"/>
</dbReference>
<feature type="domain" description="AB hydrolase-1" evidence="2">
    <location>
        <begin position="134"/>
        <end position="368"/>
    </location>
</feature>
<dbReference type="STRING" id="1330018.A0A167HJA5"/>